<evidence type="ECO:0000313" key="9">
    <source>
        <dbReference type="Proteomes" id="UP000031258"/>
    </source>
</evidence>
<dbReference type="InterPro" id="IPR011701">
    <property type="entry name" value="MFS"/>
</dbReference>
<feature type="transmembrane region" description="Helical" evidence="6">
    <location>
        <begin position="127"/>
        <end position="149"/>
    </location>
</feature>
<evidence type="ECO:0000256" key="1">
    <source>
        <dbReference type="ARBA" id="ARBA00004429"/>
    </source>
</evidence>
<dbReference type="InterPro" id="IPR020846">
    <property type="entry name" value="MFS_dom"/>
</dbReference>
<dbReference type="GO" id="GO:0022857">
    <property type="term" value="F:transmembrane transporter activity"/>
    <property type="evidence" value="ECO:0007669"/>
    <property type="project" value="InterPro"/>
</dbReference>
<feature type="domain" description="Major facilitator superfamily (MFS) profile" evidence="7">
    <location>
        <begin position="37"/>
        <end position="412"/>
    </location>
</feature>
<dbReference type="PROSITE" id="PS50850">
    <property type="entry name" value="MFS"/>
    <property type="match status" value="1"/>
</dbReference>
<evidence type="ECO:0000256" key="5">
    <source>
        <dbReference type="ARBA" id="ARBA00023136"/>
    </source>
</evidence>
<keyword evidence="9" id="KW-1185">Reference proteome</keyword>
<feature type="transmembrane region" description="Helical" evidence="6">
    <location>
        <begin position="269"/>
        <end position="289"/>
    </location>
</feature>
<feature type="transmembrane region" description="Helical" evidence="6">
    <location>
        <begin position="329"/>
        <end position="347"/>
    </location>
</feature>
<dbReference type="SUPFAM" id="SSF103473">
    <property type="entry name" value="MFS general substrate transporter"/>
    <property type="match status" value="1"/>
</dbReference>
<feature type="transmembrane region" description="Helical" evidence="6">
    <location>
        <begin position="35"/>
        <end position="56"/>
    </location>
</feature>
<keyword evidence="4 6" id="KW-1133">Transmembrane helix</keyword>
<feature type="transmembrane region" description="Helical" evidence="6">
    <location>
        <begin position="187"/>
        <end position="208"/>
    </location>
</feature>
<comment type="caution">
    <text evidence="8">The sequence shown here is derived from an EMBL/GenBank/DDBJ whole genome shotgun (WGS) entry which is preliminary data.</text>
</comment>
<dbReference type="InterPro" id="IPR036259">
    <property type="entry name" value="MFS_trans_sf"/>
</dbReference>
<dbReference type="PATRIC" id="fig|86105.3.peg.480"/>
<dbReference type="PANTHER" id="PTHR43124:SF5">
    <property type="entry name" value="PURINE RIBONUCLEOSIDE EFFLUX PUMP NEPI"/>
    <property type="match status" value="1"/>
</dbReference>
<organism evidence="8 9">
    <name type="scientific">Candidatus Jidaibacter acanthamoebae</name>
    <dbReference type="NCBI Taxonomy" id="86105"/>
    <lineage>
        <taxon>Bacteria</taxon>
        <taxon>Pseudomonadati</taxon>
        <taxon>Pseudomonadota</taxon>
        <taxon>Alphaproteobacteria</taxon>
        <taxon>Rickettsiales</taxon>
        <taxon>Candidatus Midichloriaceae</taxon>
        <taxon>Candidatus Jidaibacter</taxon>
    </lineage>
</organism>
<protein>
    <submittedName>
        <fullName evidence="8">Transcription regulatory protein OpdE</fullName>
    </submittedName>
</protein>
<evidence type="ECO:0000259" key="7">
    <source>
        <dbReference type="PROSITE" id="PS50850"/>
    </source>
</evidence>
<keyword evidence="2" id="KW-1003">Cell membrane</keyword>
<gene>
    <name evidence="8" type="primary">opdE_2</name>
    <name evidence="8" type="ORF">NF27_CZ00090</name>
</gene>
<feature type="transmembrane region" description="Helical" evidence="6">
    <location>
        <begin position="296"/>
        <end position="317"/>
    </location>
</feature>
<feature type="transmembrane region" description="Helical" evidence="6">
    <location>
        <begin position="359"/>
        <end position="381"/>
    </location>
</feature>
<proteinExistence type="predicted"/>
<sequence>MELSCKPQEYKNNMEISAAEKMTQSETSKGITPTWGAVVSMALCAFVLIASEFLPVSLLTPIATDLHITEGYAGQSISVSGLFALATSLFISALIGGADRRRVGLFFTSLMAVSGCMVAFAPNATVLMVGGALLGMTIGGFWSISAAIMMRLVPKESVPKALAILNGGNALATTIAVPLGSFLGSIIGWRGAFFCVVPLAVISFIWQWKSLPHLPPERQTKHAKDVFKLLSQRRFALGMIAVMLLFMGQFMLFTYLRPFLEVVTKSNDSLLSLILLGVGIAGFVGTYLIDILLKTHLYSLLISIPAVMAVVGIALIFNVSCVLTTSLLLAVWGLIGTAAPVGWWTWLSKTLPEDAEAGGGLMVAVIQLAITLGAVIGGVLFDHWGYATTFTFAAMILFTAAMVAFITWHDSRARLIPQTV</sequence>
<evidence type="ECO:0000313" key="8">
    <source>
        <dbReference type="EMBL" id="KIE05762.1"/>
    </source>
</evidence>
<feature type="transmembrane region" description="Helical" evidence="6">
    <location>
        <begin position="76"/>
        <end position="96"/>
    </location>
</feature>
<keyword evidence="3 6" id="KW-0812">Transmembrane</keyword>
<evidence type="ECO:0000256" key="3">
    <source>
        <dbReference type="ARBA" id="ARBA00022692"/>
    </source>
</evidence>
<reference evidence="8 9" key="1">
    <citation type="submission" date="2014-11" db="EMBL/GenBank/DDBJ databases">
        <title>A Rickettsiales Symbiont of Amoebae With Ancient Features.</title>
        <authorList>
            <person name="Schulz F."/>
            <person name="Martijn J."/>
            <person name="Wascher F."/>
            <person name="Kostanjsek R."/>
            <person name="Ettema T.J."/>
            <person name="Horn M."/>
        </authorList>
    </citation>
    <scope>NUCLEOTIDE SEQUENCE [LARGE SCALE GENOMIC DNA]</scope>
    <source>
        <strain evidence="8 9">UWC36</strain>
    </source>
</reference>
<evidence type="ECO:0000256" key="2">
    <source>
        <dbReference type="ARBA" id="ARBA00022475"/>
    </source>
</evidence>
<dbReference type="Proteomes" id="UP000031258">
    <property type="component" value="Unassembled WGS sequence"/>
</dbReference>
<name>A0A0C1MUI6_9RICK</name>
<evidence type="ECO:0000256" key="4">
    <source>
        <dbReference type="ARBA" id="ARBA00022989"/>
    </source>
</evidence>
<dbReference type="CDD" id="cd17324">
    <property type="entry name" value="MFS_NepI_like"/>
    <property type="match status" value="1"/>
</dbReference>
<evidence type="ECO:0000256" key="6">
    <source>
        <dbReference type="SAM" id="Phobius"/>
    </source>
</evidence>
<dbReference type="Pfam" id="PF07690">
    <property type="entry name" value="MFS_1"/>
    <property type="match status" value="1"/>
</dbReference>
<keyword evidence="5 6" id="KW-0472">Membrane</keyword>
<feature type="transmembrane region" description="Helical" evidence="6">
    <location>
        <begin position="103"/>
        <end position="121"/>
    </location>
</feature>
<dbReference type="EMBL" id="JSWE01000076">
    <property type="protein sequence ID" value="KIE05762.1"/>
    <property type="molecule type" value="Genomic_DNA"/>
</dbReference>
<dbReference type="GO" id="GO:0005886">
    <property type="term" value="C:plasma membrane"/>
    <property type="evidence" value="ECO:0007669"/>
    <property type="project" value="UniProtKB-SubCell"/>
</dbReference>
<dbReference type="PANTHER" id="PTHR43124">
    <property type="entry name" value="PURINE EFFLUX PUMP PBUE"/>
    <property type="match status" value="1"/>
</dbReference>
<dbReference type="STRING" id="86105.NF27_CZ00090"/>
<comment type="subcellular location">
    <subcellularLocation>
        <location evidence="1">Cell inner membrane</location>
        <topology evidence="1">Multi-pass membrane protein</topology>
    </subcellularLocation>
</comment>
<dbReference type="InterPro" id="IPR050189">
    <property type="entry name" value="MFS_Efflux_Transporters"/>
</dbReference>
<feature type="transmembrane region" description="Helical" evidence="6">
    <location>
        <begin position="387"/>
        <end position="408"/>
    </location>
</feature>
<accession>A0A0C1MUI6</accession>
<feature type="transmembrane region" description="Helical" evidence="6">
    <location>
        <begin position="235"/>
        <end position="257"/>
    </location>
</feature>
<dbReference type="Gene3D" id="1.20.1250.20">
    <property type="entry name" value="MFS general substrate transporter like domains"/>
    <property type="match status" value="1"/>
</dbReference>
<dbReference type="AlphaFoldDB" id="A0A0C1MUI6"/>